<comment type="caution">
    <text evidence="1">The sequence shown here is derived from an EMBL/GenBank/DDBJ whole genome shotgun (WGS) entry which is preliminary data.</text>
</comment>
<evidence type="ECO:0000313" key="1">
    <source>
        <dbReference type="EMBL" id="GAA3518681.1"/>
    </source>
</evidence>
<proteinExistence type="predicted"/>
<evidence type="ECO:0000313" key="2">
    <source>
        <dbReference type="Proteomes" id="UP001500459"/>
    </source>
</evidence>
<gene>
    <name evidence="1" type="ORF">GCM10022393_35990</name>
</gene>
<dbReference type="EMBL" id="BAABCW010000020">
    <property type="protein sequence ID" value="GAA3518681.1"/>
    <property type="molecule type" value="Genomic_DNA"/>
</dbReference>
<keyword evidence="2" id="KW-1185">Reference proteome</keyword>
<sequence length="94" mass="10416">MKSHRHIIATLLLVVFSCIQLLDLHSIGHDADHTDCKICVLASENLNSDFTSVAIFDFSEIVRISTNHIASHYVTPFIGVSSSYFFLNKAPPIA</sequence>
<accession>A0ABP6UTZ3</accession>
<protein>
    <submittedName>
        <fullName evidence="1">Uncharacterized protein</fullName>
    </submittedName>
</protein>
<dbReference type="Proteomes" id="UP001500459">
    <property type="component" value="Unassembled WGS sequence"/>
</dbReference>
<name>A0ABP6UTZ3_9FLAO</name>
<organism evidence="1 2">
    <name type="scientific">Aquimarina addita</name>
    <dbReference type="NCBI Taxonomy" id="870485"/>
    <lineage>
        <taxon>Bacteria</taxon>
        <taxon>Pseudomonadati</taxon>
        <taxon>Bacteroidota</taxon>
        <taxon>Flavobacteriia</taxon>
        <taxon>Flavobacteriales</taxon>
        <taxon>Flavobacteriaceae</taxon>
        <taxon>Aquimarina</taxon>
    </lineage>
</organism>
<dbReference type="RefSeq" id="WP_344929808.1">
    <property type="nucleotide sequence ID" value="NZ_BAABCW010000020.1"/>
</dbReference>
<dbReference type="PROSITE" id="PS51257">
    <property type="entry name" value="PROKAR_LIPOPROTEIN"/>
    <property type="match status" value="1"/>
</dbReference>
<reference evidence="2" key="1">
    <citation type="journal article" date="2019" name="Int. J. Syst. Evol. Microbiol.">
        <title>The Global Catalogue of Microorganisms (GCM) 10K type strain sequencing project: providing services to taxonomists for standard genome sequencing and annotation.</title>
        <authorList>
            <consortium name="The Broad Institute Genomics Platform"/>
            <consortium name="The Broad Institute Genome Sequencing Center for Infectious Disease"/>
            <person name="Wu L."/>
            <person name="Ma J."/>
        </authorList>
    </citation>
    <scope>NUCLEOTIDE SEQUENCE [LARGE SCALE GENOMIC DNA]</scope>
    <source>
        <strain evidence="2">JCM 17106</strain>
    </source>
</reference>